<feature type="region of interest" description="Disordered" evidence="2">
    <location>
        <begin position="1"/>
        <end position="23"/>
    </location>
</feature>
<dbReference type="InterPro" id="IPR011650">
    <property type="entry name" value="Peptidase_M20_dimer"/>
</dbReference>
<comment type="similarity">
    <text evidence="1">Belongs to the peptidase M20A family.</text>
</comment>
<evidence type="ECO:0000259" key="3">
    <source>
        <dbReference type="Pfam" id="PF07687"/>
    </source>
</evidence>
<dbReference type="InterPro" id="IPR036264">
    <property type="entry name" value="Bact_exopeptidase_dim_dom"/>
</dbReference>
<gene>
    <name evidence="4" type="ORF">C272_08157</name>
</gene>
<dbReference type="PIRSF" id="PIRSF037226">
    <property type="entry name" value="Amidohydrolase_ACY1L2_prd"/>
    <property type="match status" value="1"/>
</dbReference>
<accession>K9ANS9</accession>
<dbReference type="SUPFAM" id="SSF53187">
    <property type="entry name" value="Zn-dependent exopeptidases"/>
    <property type="match status" value="1"/>
</dbReference>
<dbReference type="PATRIC" id="fig|1229781.4.peg.1636"/>
<name>K9ANS9_9MICO</name>
<dbReference type="Gene3D" id="3.40.630.10">
    <property type="entry name" value="Zn peptidases"/>
    <property type="match status" value="1"/>
</dbReference>
<dbReference type="GO" id="GO:0046657">
    <property type="term" value="P:folic acid catabolic process"/>
    <property type="evidence" value="ECO:0007669"/>
    <property type="project" value="TreeGrafter"/>
</dbReference>
<dbReference type="InterPro" id="IPR052030">
    <property type="entry name" value="Peptidase_M20/M20A_hydrolases"/>
</dbReference>
<dbReference type="InterPro" id="IPR017144">
    <property type="entry name" value="Xaa-Arg_dipeptidase"/>
</dbReference>
<dbReference type="OrthoDB" id="9781032at2"/>
<comment type="caution">
    <text evidence="4">The sequence shown here is derived from an EMBL/GenBank/DDBJ whole genome shotgun (WGS) entry which is preliminary data.</text>
</comment>
<dbReference type="GO" id="GO:0016805">
    <property type="term" value="F:dipeptidase activity"/>
    <property type="evidence" value="ECO:0007669"/>
    <property type="project" value="InterPro"/>
</dbReference>
<dbReference type="InterPro" id="IPR002933">
    <property type="entry name" value="Peptidase_M20"/>
</dbReference>
<dbReference type="Pfam" id="PF07687">
    <property type="entry name" value="M20_dimer"/>
    <property type="match status" value="1"/>
</dbReference>
<dbReference type="SUPFAM" id="SSF55031">
    <property type="entry name" value="Bacterial exopeptidase dimerisation domain"/>
    <property type="match status" value="1"/>
</dbReference>
<keyword evidence="5" id="KW-1185">Reference proteome</keyword>
<dbReference type="EMBL" id="AMSP01000005">
    <property type="protein sequence ID" value="EKU47701.1"/>
    <property type="molecule type" value="Genomic_DNA"/>
</dbReference>
<dbReference type="RefSeq" id="WP_009377573.1">
    <property type="nucleotide sequence ID" value="NZ_AMSP01000005.1"/>
</dbReference>
<proteinExistence type="inferred from homology"/>
<dbReference type="PANTHER" id="PTHR30575:SF0">
    <property type="entry name" value="XAA-ARG DIPEPTIDASE"/>
    <property type="match status" value="1"/>
</dbReference>
<dbReference type="CDD" id="cd05672">
    <property type="entry name" value="M20_ACY1L2-like"/>
    <property type="match status" value="1"/>
</dbReference>
<dbReference type="AlphaFoldDB" id="K9ANS9"/>
<dbReference type="Pfam" id="PF01546">
    <property type="entry name" value="Peptidase_M20"/>
    <property type="match status" value="1"/>
</dbReference>
<organism evidence="4 5">
    <name type="scientific">Brevibacterium casei S18</name>
    <dbReference type="NCBI Taxonomy" id="1229781"/>
    <lineage>
        <taxon>Bacteria</taxon>
        <taxon>Bacillati</taxon>
        <taxon>Actinomycetota</taxon>
        <taxon>Actinomycetes</taxon>
        <taxon>Micrococcales</taxon>
        <taxon>Brevibacteriaceae</taxon>
        <taxon>Brevibacterium</taxon>
    </lineage>
</organism>
<dbReference type="PANTHER" id="PTHR30575">
    <property type="entry name" value="PEPTIDASE M20"/>
    <property type="match status" value="1"/>
</dbReference>
<evidence type="ECO:0000313" key="5">
    <source>
        <dbReference type="Proteomes" id="UP000009879"/>
    </source>
</evidence>
<feature type="compositionally biased region" description="Polar residues" evidence="2">
    <location>
        <begin position="1"/>
        <end position="15"/>
    </location>
</feature>
<dbReference type="GO" id="GO:0071713">
    <property type="term" value="F:para-aminobenzoyl-glutamate hydrolase activity"/>
    <property type="evidence" value="ECO:0007669"/>
    <property type="project" value="TreeGrafter"/>
</dbReference>
<protein>
    <recommendedName>
        <fullName evidence="1">Peptidase M20 domain-containing protein 2</fullName>
    </recommendedName>
</protein>
<evidence type="ECO:0000313" key="4">
    <source>
        <dbReference type="EMBL" id="EKU47701.1"/>
    </source>
</evidence>
<evidence type="ECO:0000256" key="2">
    <source>
        <dbReference type="SAM" id="MobiDB-lite"/>
    </source>
</evidence>
<dbReference type="FunFam" id="3.30.70.360:FF:000004">
    <property type="entry name" value="Peptidase M20 domain-containing protein 2"/>
    <property type="match status" value="1"/>
</dbReference>
<evidence type="ECO:0000256" key="1">
    <source>
        <dbReference type="PIRNR" id="PIRNR037226"/>
    </source>
</evidence>
<feature type="domain" description="Peptidase M20 dimerisation" evidence="3">
    <location>
        <begin position="208"/>
        <end position="300"/>
    </location>
</feature>
<dbReference type="eggNOG" id="COG1473">
    <property type="taxonomic scope" value="Bacteria"/>
</dbReference>
<reference evidence="4 5" key="1">
    <citation type="submission" date="2012-09" db="EMBL/GenBank/DDBJ databases">
        <title>Genome Sequence of Brevibacterium casei S18.</title>
        <authorList>
            <person name="Sharma R."/>
            <person name="Singh A."/>
            <person name="Jangir P.K."/>
        </authorList>
    </citation>
    <scope>NUCLEOTIDE SEQUENCE [LARGE SCALE GENOMIC DNA]</scope>
    <source>
        <strain evidence="4 5">S18</strain>
    </source>
</reference>
<dbReference type="GO" id="GO:0005737">
    <property type="term" value="C:cytoplasm"/>
    <property type="evidence" value="ECO:0007669"/>
    <property type="project" value="TreeGrafter"/>
</dbReference>
<dbReference type="NCBIfam" id="TIGR01891">
    <property type="entry name" value="amidohydrolases"/>
    <property type="match status" value="1"/>
</dbReference>
<sequence>MTPSTVTSSGATPGQSTEAAGFATASAASAGTSWSPAIRIADPALKERIAERIAEVTEPLIALSTSLHDDPELGWQEHRSSASVAEVLAAHGFAVERPYLGFETALRARIGTGDFTVGFLAEYDALPGLGHACGHNLIAAMSVGGAIGLAAVADELGLTVEVIGTPAEEGGGGKIELLDRGAFTELDFALMAHPAPVDVAEARPFAVAHWHVEYTGRAAHAAAYPERGINANDAFLIAQTAIGLLRQQLPPSVRVHGVMTNGGEAPNAIPEKTEGRWYVRAETTEELLAVEQRVIDCFEAGALASGARLTITPESRRYAEMRTDEVALEAYRANASALGRSFDVDPAEATMNRASTDMGNVSQVVDAIHPYIGVGGTASNHQAAFADACVGPLADKALVDGATALAWTAADVAAARGTSQPTTTAGPNPPTR</sequence>
<dbReference type="Proteomes" id="UP000009879">
    <property type="component" value="Unassembled WGS sequence"/>
</dbReference>
<dbReference type="InterPro" id="IPR017439">
    <property type="entry name" value="Amidohydrolase"/>
</dbReference>
<dbReference type="Gene3D" id="3.30.70.360">
    <property type="match status" value="1"/>
</dbReference>